<feature type="domain" description="Glutamine amidotransferase type-2" evidence="2">
    <location>
        <begin position="2"/>
        <end position="262"/>
    </location>
</feature>
<dbReference type="CDD" id="cd01908">
    <property type="entry name" value="YafJ"/>
    <property type="match status" value="1"/>
</dbReference>
<dbReference type="InterPro" id="IPR017932">
    <property type="entry name" value="GATase_2_dom"/>
</dbReference>
<evidence type="ECO:0000313" key="3">
    <source>
        <dbReference type="EMBL" id="NQE37613.1"/>
    </source>
</evidence>
<keyword evidence="4" id="KW-1185">Reference proteome</keyword>
<evidence type="ECO:0000313" key="4">
    <source>
        <dbReference type="Proteomes" id="UP000702425"/>
    </source>
</evidence>
<gene>
    <name evidence="3" type="primary">egtC</name>
    <name evidence="3" type="ORF">E5S67_05388</name>
</gene>
<dbReference type="Gene3D" id="3.60.20.10">
    <property type="entry name" value="Glutamine Phosphoribosylpyrophosphate, subunit 1, domain 1"/>
    <property type="match status" value="1"/>
</dbReference>
<dbReference type="EC" id="3.5.1.118" evidence="3"/>
<dbReference type="PROSITE" id="PS51278">
    <property type="entry name" value="GATASE_TYPE_2"/>
    <property type="match status" value="1"/>
</dbReference>
<dbReference type="Pfam" id="PF13230">
    <property type="entry name" value="GATase_4"/>
    <property type="match status" value="1"/>
</dbReference>
<dbReference type="InterPro" id="IPR026869">
    <property type="entry name" value="EgtC-like"/>
</dbReference>
<dbReference type="InterPro" id="IPR052373">
    <property type="entry name" value="Gamma-glu_amide_hydrolase"/>
</dbReference>
<name>A0ABX2D509_9CYAN</name>
<dbReference type="PANTHER" id="PTHR43187">
    <property type="entry name" value="GLUTAMINE AMIDOTRANSFERASE DUG3-RELATED"/>
    <property type="match status" value="1"/>
</dbReference>
<dbReference type="NCBIfam" id="TIGR03442">
    <property type="entry name" value="ergothioneine biosynthesis protein EgtC"/>
    <property type="match status" value="1"/>
</dbReference>
<proteinExistence type="predicted"/>
<sequence length="262" mass="29451">MCRLLGYLGEPILLDTILYKPEHSLIVQSYQPREMTSGVLNADGFGLGWYHPHLDSDPFTYKNVQPIWSDINLPSISRYVESGCAIGYVRSATSGQALDLSNCQPFQNDRLLFVHNGFVKNFRQTLYRPIRDRLSDTLYQSINGTTDSEHIFGLFVNELTAANLTLEAALQNTLKTLAELANFHQVEFSANIIISDGHQLVASRFASQKAPPSLYWVRDDLNFPDSVIIASEPLFAGNWHECPVQSIISTGVDRDIQIYPIL</sequence>
<keyword evidence="3" id="KW-0378">Hydrolase</keyword>
<keyword evidence="1" id="KW-0315">Glutamine amidotransferase</keyword>
<protein>
    <submittedName>
        <fullName evidence="3">Gamma-glutamyl-hercynylcysteine sulfoxide hydrolase</fullName>
        <ecNumber evidence="3">3.5.1.118</ecNumber>
    </submittedName>
</protein>
<dbReference type="EMBL" id="SRRZ01000139">
    <property type="protein sequence ID" value="NQE37613.1"/>
    <property type="molecule type" value="Genomic_DNA"/>
</dbReference>
<evidence type="ECO:0000256" key="1">
    <source>
        <dbReference type="ARBA" id="ARBA00022962"/>
    </source>
</evidence>
<dbReference type="InterPro" id="IPR017808">
    <property type="entry name" value="EgtC"/>
</dbReference>
<dbReference type="InterPro" id="IPR029055">
    <property type="entry name" value="Ntn_hydrolases_N"/>
</dbReference>
<dbReference type="RefSeq" id="WP_172191771.1">
    <property type="nucleotide sequence ID" value="NZ_CAWPPK010000045.1"/>
</dbReference>
<reference evidence="3 4" key="1">
    <citation type="journal article" date="2020" name="Sci. Rep.">
        <title>A novel cyanobacterial geosmin producer, revising GeoA distribution and dispersion patterns in Bacteria.</title>
        <authorList>
            <person name="Churro C."/>
            <person name="Semedo-Aguiar A.P."/>
            <person name="Silva A.D."/>
            <person name="Pereira-Leal J.B."/>
            <person name="Leite R.B."/>
        </authorList>
    </citation>
    <scope>NUCLEOTIDE SEQUENCE [LARGE SCALE GENOMIC DNA]</scope>
    <source>
        <strain evidence="3 4">IPMA8</strain>
    </source>
</reference>
<evidence type="ECO:0000259" key="2">
    <source>
        <dbReference type="PROSITE" id="PS51278"/>
    </source>
</evidence>
<organism evidence="3 4">
    <name type="scientific">Microcoleus asticus IPMA8</name>
    <dbReference type="NCBI Taxonomy" id="2563858"/>
    <lineage>
        <taxon>Bacteria</taxon>
        <taxon>Bacillati</taxon>
        <taxon>Cyanobacteriota</taxon>
        <taxon>Cyanophyceae</taxon>
        <taxon>Oscillatoriophycideae</taxon>
        <taxon>Oscillatoriales</taxon>
        <taxon>Microcoleaceae</taxon>
        <taxon>Microcoleus</taxon>
        <taxon>Microcoleus asticus</taxon>
    </lineage>
</organism>
<comment type="caution">
    <text evidence="3">The sequence shown here is derived from an EMBL/GenBank/DDBJ whole genome shotgun (WGS) entry which is preliminary data.</text>
</comment>
<accession>A0ABX2D509</accession>
<dbReference type="Proteomes" id="UP000702425">
    <property type="component" value="Unassembled WGS sequence"/>
</dbReference>
<dbReference type="GO" id="GO:0016787">
    <property type="term" value="F:hydrolase activity"/>
    <property type="evidence" value="ECO:0007669"/>
    <property type="project" value="UniProtKB-KW"/>
</dbReference>
<dbReference type="SUPFAM" id="SSF56235">
    <property type="entry name" value="N-terminal nucleophile aminohydrolases (Ntn hydrolases)"/>
    <property type="match status" value="1"/>
</dbReference>
<dbReference type="PANTHER" id="PTHR43187:SF1">
    <property type="entry name" value="GLUTAMINE AMIDOTRANSFERASE DUG3-RELATED"/>
    <property type="match status" value="1"/>
</dbReference>